<keyword evidence="3" id="KW-1185">Reference proteome</keyword>
<evidence type="ECO:0000313" key="2">
    <source>
        <dbReference type="EMBL" id="VDN36784.1"/>
    </source>
</evidence>
<name>A0A3P7N360_DIBLA</name>
<gene>
    <name evidence="2" type="ORF">DILT_LOCUS17133</name>
</gene>
<accession>A0A3P7N360</accession>
<protein>
    <submittedName>
        <fullName evidence="2">Uncharacterized protein</fullName>
    </submittedName>
</protein>
<feature type="compositionally biased region" description="Polar residues" evidence="1">
    <location>
        <begin position="159"/>
        <end position="169"/>
    </location>
</feature>
<evidence type="ECO:0000313" key="3">
    <source>
        <dbReference type="Proteomes" id="UP000281553"/>
    </source>
</evidence>
<feature type="region of interest" description="Disordered" evidence="1">
    <location>
        <begin position="209"/>
        <end position="260"/>
    </location>
</feature>
<organism evidence="2 3">
    <name type="scientific">Dibothriocephalus latus</name>
    <name type="common">Fish tapeworm</name>
    <name type="synonym">Diphyllobothrium latum</name>
    <dbReference type="NCBI Taxonomy" id="60516"/>
    <lineage>
        <taxon>Eukaryota</taxon>
        <taxon>Metazoa</taxon>
        <taxon>Spiralia</taxon>
        <taxon>Lophotrochozoa</taxon>
        <taxon>Platyhelminthes</taxon>
        <taxon>Cestoda</taxon>
        <taxon>Eucestoda</taxon>
        <taxon>Diphyllobothriidea</taxon>
        <taxon>Diphyllobothriidae</taxon>
        <taxon>Dibothriocephalus</taxon>
    </lineage>
</organism>
<feature type="compositionally biased region" description="Polar residues" evidence="1">
    <location>
        <begin position="212"/>
        <end position="228"/>
    </location>
</feature>
<feature type="region of interest" description="Disordered" evidence="1">
    <location>
        <begin position="159"/>
        <end position="180"/>
    </location>
</feature>
<evidence type="ECO:0000256" key="1">
    <source>
        <dbReference type="SAM" id="MobiDB-lite"/>
    </source>
</evidence>
<dbReference type="OrthoDB" id="6264408at2759"/>
<sequence>MFDVYGGDPVTVEYVLSLLTFVESVGPWARREITKKLDAATSGLHSQMLASFLAAKKTSAESTNWMSTAGLTWTGRYPADATSGKPCFGVCPHDYADAARHWWPRRKHCSTSRVQLQLNSIRSSRRKQSFTIHQPLTLDAFYGWYCGCPRSVDCTEQPSASEETLQSAEVTEAPEETNESGKLLAIQEQTVLLRKTKFDQGAVVLSRPASAPSLTTGKKSQEENQGSGLTADCERRVSAPLSLIGELDKPPPVPVLTDPN</sequence>
<dbReference type="Proteomes" id="UP000281553">
    <property type="component" value="Unassembled WGS sequence"/>
</dbReference>
<proteinExistence type="predicted"/>
<dbReference type="EMBL" id="UYRU01089544">
    <property type="protein sequence ID" value="VDN36784.1"/>
    <property type="molecule type" value="Genomic_DNA"/>
</dbReference>
<dbReference type="AlphaFoldDB" id="A0A3P7N360"/>
<reference evidence="2 3" key="1">
    <citation type="submission" date="2018-11" db="EMBL/GenBank/DDBJ databases">
        <authorList>
            <consortium name="Pathogen Informatics"/>
        </authorList>
    </citation>
    <scope>NUCLEOTIDE SEQUENCE [LARGE SCALE GENOMIC DNA]</scope>
</reference>